<dbReference type="PROSITE" id="PS51257">
    <property type="entry name" value="PROKAR_LIPOPROTEIN"/>
    <property type="match status" value="1"/>
</dbReference>
<dbReference type="EMBL" id="CZKA01000016">
    <property type="protein sequence ID" value="CUR55129.1"/>
    <property type="molecule type" value="Genomic_DNA"/>
</dbReference>
<accession>A0A2P2BZF0</accession>
<proteinExistence type="predicted"/>
<protein>
    <recommendedName>
        <fullName evidence="2">Lipoprotein</fullName>
    </recommendedName>
</protein>
<sequence>MNVMRNRTRLAALSVVALVSLGTLSGCGDVHPGAAAVVGDSTLSSSDADTLSRDLCKVVTEAPEQATQSFPRSVALEAVVQRYVMRSIASQMADDYGVESSSTYAADAAAAKKQLDYLDPEVRDRVLDLLVADRYFNDVLSTIGQQQLLAEGATDPTAEDDLARGIALAQAWESDNGVDINPRFPALTLGDTQFEQTPDRTSVAVSQFAKDAATSPADDAWVEALPASQKCG</sequence>
<evidence type="ECO:0000313" key="1">
    <source>
        <dbReference type="EMBL" id="CUR55129.1"/>
    </source>
</evidence>
<organism evidence="1">
    <name type="scientific">metagenome</name>
    <dbReference type="NCBI Taxonomy" id="256318"/>
    <lineage>
        <taxon>unclassified sequences</taxon>
        <taxon>metagenomes</taxon>
    </lineage>
</organism>
<gene>
    <name evidence="1" type="ORF">NOCA2230049</name>
</gene>
<dbReference type="AlphaFoldDB" id="A0A2P2BZF0"/>
<reference evidence="1" key="1">
    <citation type="submission" date="2015-08" db="EMBL/GenBank/DDBJ databases">
        <authorList>
            <person name="Babu N.S."/>
            <person name="Beckwith C.J."/>
            <person name="Beseler K.G."/>
            <person name="Brison A."/>
            <person name="Carone J.V."/>
            <person name="Caskin T.P."/>
            <person name="Diamond M."/>
            <person name="Durham M.E."/>
            <person name="Foxe J.M."/>
            <person name="Go M."/>
            <person name="Henderson B.A."/>
            <person name="Jones I.B."/>
            <person name="McGettigan J.A."/>
            <person name="Micheletti S.J."/>
            <person name="Nasrallah M.E."/>
            <person name="Ortiz D."/>
            <person name="Piller C.R."/>
            <person name="Privatt S.R."/>
            <person name="Schneider S.L."/>
            <person name="Sharp S."/>
            <person name="Smith T.C."/>
            <person name="Stanton J.D."/>
            <person name="Ullery H.E."/>
            <person name="Wilson R.J."/>
            <person name="Serrano M.G."/>
            <person name="Buck G."/>
            <person name="Lee V."/>
            <person name="Wang Y."/>
            <person name="Carvalho R."/>
            <person name="Voegtly L."/>
            <person name="Shi R."/>
            <person name="Duckworth R."/>
            <person name="Johnson A."/>
            <person name="Loviza R."/>
            <person name="Walstead R."/>
            <person name="Shah Z."/>
            <person name="Kiflezghi M."/>
            <person name="Wade K."/>
            <person name="Ball S.L."/>
            <person name="Bradley K.W."/>
            <person name="Asai D.J."/>
            <person name="Bowman C.A."/>
            <person name="Russell D.A."/>
            <person name="Pope W.H."/>
            <person name="Jacobs-Sera D."/>
            <person name="Hendrix R.W."/>
            <person name="Hatfull G.F."/>
        </authorList>
    </citation>
    <scope>NUCLEOTIDE SEQUENCE</scope>
</reference>
<evidence type="ECO:0008006" key="2">
    <source>
        <dbReference type="Google" id="ProtNLM"/>
    </source>
</evidence>
<name>A0A2P2BZF0_9ZZZZ</name>